<dbReference type="InterPro" id="IPR003594">
    <property type="entry name" value="HATPase_dom"/>
</dbReference>
<evidence type="ECO:0000256" key="3">
    <source>
        <dbReference type="ARBA" id="ARBA00012438"/>
    </source>
</evidence>
<accession>A0A3A6WLS4</accession>
<feature type="domain" description="Histidine kinase" evidence="15">
    <location>
        <begin position="274"/>
        <end position="493"/>
    </location>
</feature>
<keyword evidence="8" id="KW-0547">Nucleotide-binding</keyword>
<evidence type="ECO:0000256" key="11">
    <source>
        <dbReference type="ARBA" id="ARBA00022989"/>
    </source>
</evidence>
<comment type="catalytic activity">
    <reaction evidence="1">
        <text>ATP + protein L-histidine = ADP + protein N-phospho-L-histidine.</text>
        <dbReference type="EC" id="2.7.13.3"/>
    </reaction>
</comment>
<dbReference type="EC" id="2.7.13.3" evidence="3"/>
<dbReference type="PANTHER" id="PTHR45528:SF1">
    <property type="entry name" value="SENSOR HISTIDINE KINASE CPXA"/>
    <property type="match status" value="1"/>
</dbReference>
<sequence>MLFNWFNHLGVQKKMIISNLLIIIVPFVVLITSLAMVWGVIRYTNPVAHRQWMMLAPSTIQSQVFQLGLEQINKKLSTESTSISDILDSSAILEAQGLNIVILEDNQVAYSTSGLDVDGLLKNFDSTINLSEPVHYLNWQGNQFTYVNSYGTGLTIYGYGQIPFMAKSMGPESMDKKLVEGAFGFGIVVMLAIIVGIGIYISNRLARYILRPVKDLKAAADNLKDGIDPKIITVRTYDELGDTCEAFNNMQSTLLKAREEQAVYEERRREMIAGICHDISTPLTSVKGYASGILEGVANTEEKRAKYVQRIYDMAGRIEHLVTMLSDFSKLELKQIHYDRHIYVLDDLLHEYVVSRQLDEHEHIHLYETYDAGDDMISIDREQFYRVLDNLVSNSLKYRRSESVVINIATTKTTDGYRLRFSDDGRGVSTEELHRLFDIFFRTDEARTEVANGNGIGLAIVKQIVEDMNGVIYAEHNESGTGLSIVMEFPRIKE</sequence>
<dbReference type="GO" id="GO:0000155">
    <property type="term" value="F:phosphorelay sensor kinase activity"/>
    <property type="evidence" value="ECO:0007669"/>
    <property type="project" value="InterPro"/>
</dbReference>
<evidence type="ECO:0000256" key="6">
    <source>
        <dbReference type="ARBA" id="ARBA00022679"/>
    </source>
</evidence>
<dbReference type="PANTHER" id="PTHR45528">
    <property type="entry name" value="SENSOR HISTIDINE KINASE CPXA"/>
    <property type="match status" value="1"/>
</dbReference>
<evidence type="ECO:0000256" key="2">
    <source>
        <dbReference type="ARBA" id="ARBA00004651"/>
    </source>
</evidence>
<dbReference type="Gene3D" id="1.10.287.130">
    <property type="match status" value="1"/>
</dbReference>
<evidence type="ECO:0000256" key="14">
    <source>
        <dbReference type="SAM" id="Phobius"/>
    </source>
</evidence>
<keyword evidence="11 14" id="KW-1133">Transmembrane helix</keyword>
<dbReference type="SUPFAM" id="SSF47384">
    <property type="entry name" value="Homodimeric domain of signal transducing histidine kinase"/>
    <property type="match status" value="1"/>
</dbReference>
<dbReference type="GeneID" id="57774164"/>
<evidence type="ECO:0000256" key="4">
    <source>
        <dbReference type="ARBA" id="ARBA00022475"/>
    </source>
</evidence>
<dbReference type="Pfam" id="PF00672">
    <property type="entry name" value="HAMP"/>
    <property type="match status" value="1"/>
</dbReference>
<dbReference type="Pfam" id="PF02518">
    <property type="entry name" value="HATPase_c"/>
    <property type="match status" value="1"/>
</dbReference>
<reference evidence="17 18" key="1">
    <citation type="submission" date="2018-09" db="EMBL/GenBank/DDBJ databases">
        <title>Genome sequence of Veillonella atypica isolated from periodontal Korean patients.</title>
        <authorList>
            <person name="Lee J.-H."/>
            <person name="Moon J.-H."/>
            <person name="Shin S.-Y."/>
        </authorList>
    </citation>
    <scope>NUCLEOTIDE SEQUENCE [LARGE SCALE GENOMIC DNA]</scope>
    <source>
        <strain evidence="17 18">KHUD_V1</strain>
    </source>
</reference>
<evidence type="ECO:0000259" key="16">
    <source>
        <dbReference type="PROSITE" id="PS50885"/>
    </source>
</evidence>
<keyword evidence="7 14" id="KW-0812">Transmembrane</keyword>
<keyword evidence="4" id="KW-1003">Cell membrane</keyword>
<evidence type="ECO:0000259" key="15">
    <source>
        <dbReference type="PROSITE" id="PS50109"/>
    </source>
</evidence>
<keyword evidence="5" id="KW-0597">Phosphoprotein</keyword>
<feature type="transmembrane region" description="Helical" evidence="14">
    <location>
        <begin position="178"/>
        <end position="201"/>
    </location>
</feature>
<dbReference type="GO" id="GO:0005524">
    <property type="term" value="F:ATP binding"/>
    <property type="evidence" value="ECO:0007669"/>
    <property type="project" value="UniProtKB-KW"/>
</dbReference>
<evidence type="ECO:0000256" key="7">
    <source>
        <dbReference type="ARBA" id="ARBA00022692"/>
    </source>
</evidence>
<comment type="caution">
    <text evidence="17">The sequence shown here is derived from an EMBL/GenBank/DDBJ whole genome shotgun (WGS) entry which is preliminary data.</text>
</comment>
<feature type="domain" description="HAMP" evidence="16">
    <location>
        <begin position="207"/>
        <end position="259"/>
    </location>
</feature>
<dbReference type="InterPro" id="IPR004358">
    <property type="entry name" value="Sig_transdc_His_kin-like_C"/>
</dbReference>
<evidence type="ECO:0000256" key="12">
    <source>
        <dbReference type="ARBA" id="ARBA00023012"/>
    </source>
</evidence>
<dbReference type="InterPro" id="IPR050398">
    <property type="entry name" value="HssS/ArlS-like"/>
</dbReference>
<dbReference type="InterPro" id="IPR036890">
    <property type="entry name" value="HATPase_C_sf"/>
</dbReference>
<dbReference type="Gene3D" id="6.10.340.10">
    <property type="match status" value="1"/>
</dbReference>
<feature type="transmembrane region" description="Helical" evidence="14">
    <location>
        <begin position="20"/>
        <end position="41"/>
    </location>
</feature>
<dbReference type="PROSITE" id="PS50885">
    <property type="entry name" value="HAMP"/>
    <property type="match status" value="1"/>
</dbReference>
<dbReference type="RefSeq" id="WP_016475944.1">
    <property type="nucleotide sequence ID" value="NZ_CABKSO010000001.1"/>
</dbReference>
<keyword evidence="6" id="KW-0808">Transferase</keyword>
<dbReference type="Proteomes" id="UP000277803">
    <property type="component" value="Unassembled WGS sequence"/>
</dbReference>
<keyword evidence="10" id="KW-0067">ATP-binding</keyword>
<dbReference type="SMART" id="SM00304">
    <property type="entry name" value="HAMP"/>
    <property type="match status" value="1"/>
</dbReference>
<dbReference type="CDD" id="cd06225">
    <property type="entry name" value="HAMP"/>
    <property type="match status" value="1"/>
</dbReference>
<evidence type="ECO:0000313" key="17">
    <source>
        <dbReference type="EMBL" id="RJY50950.1"/>
    </source>
</evidence>
<dbReference type="InterPro" id="IPR005467">
    <property type="entry name" value="His_kinase_dom"/>
</dbReference>
<dbReference type="GO" id="GO:0005886">
    <property type="term" value="C:plasma membrane"/>
    <property type="evidence" value="ECO:0007669"/>
    <property type="project" value="UniProtKB-SubCell"/>
</dbReference>
<evidence type="ECO:0000256" key="1">
    <source>
        <dbReference type="ARBA" id="ARBA00000085"/>
    </source>
</evidence>
<keyword evidence="13 14" id="KW-0472">Membrane</keyword>
<evidence type="ECO:0000256" key="10">
    <source>
        <dbReference type="ARBA" id="ARBA00022840"/>
    </source>
</evidence>
<organism evidence="17 18">
    <name type="scientific">Veillonella atypica</name>
    <dbReference type="NCBI Taxonomy" id="39777"/>
    <lineage>
        <taxon>Bacteria</taxon>
        <taxon>Bacillati</taxon>
        <taxon>Bacillota</taxon>
        <taxon>Negativicutes</taxon>
        <taxon>Veillonellales</taxon>
        <taxon>Veillonellaceae</taxon>
        <taxon>Veillonella</taxon>
    </lineage>
</organism>
<dbReference type="SMART" id="SM00388">
    <property type="entry name" value="HisKA"/>
    <property type="match status" value="1"/>
</dbReference>
<keyword evidence="12" id="KW-0902">Two-component regulatory system</keyword>
<dbReference type="AlphaFoldDB" id="A0A3A6WLS4"/>
<evidence type="ECO:0000256" key="5">
    <source>
        <dbReference type="ARBA" id="ARBA00022553"/>
    </source>
</evidence>
<keyword evidence="9 17" id="KW-0418">Kinase</keyword>
<dbReference type="SUPFAM" id="SSF55874">
    <property type="entry name" value="ATPase domain of HSP90 chaperone/DNA topoisomerase II/histidine kinase"/>
    <property type="match status" value="1"/>
</dbReference>
<proteinExistence type="predicted"/>
<evidence type="ECO:0000256" key="8">
    <source>
        <dbReference type="ARBA" id="ARBA00022741"/>
    </source>
</evidence>
<evidence type="ECO:0000256" key="13">
    <source>
        <dbReference type="ARBA" id="ARBA00023136"/>
    </source>
</evidence>
<gene>
    <name evidence="17" type="ORF">D2965_03100</name>
</gene>
<dbReference type="InterPro" id="IPR036097">
    <property type="entry name" value="HisK_dim/P_sf"/>
</dbReference>
<dbReference type="PRINTS" id="PR00344">
    <property type="entry name" value="BCTRLSENSOR"/>
</dbReference>
<dbReference type="EMBL" id="QXZZ01000016">
    <property type="protein sequence ID" value="RJY50950.1"/>
    <property type="molecule type" value="Genomic_DNA"/>
</dbReference>
<evidence type="ECO:0000313" key="18">
    <source>
        <dbReference type="Proteomes" id="UP000277803"/>
    </source>
</evidence>
<dbReference type="SMART" id="SM00387">
    <property type="entry name" value="HATPase_c"/>
    <property type="match status" value="1"/>
</dbReference>
<comment type="subcellular location">
    <subcellularLocation>
        <location evidence="2">Cell membrane</location>
        <topology evidence="2">Multi-pass membrane protein</topology>
    </subcellularLocation>
</comment>
<dbReference type="InterPro" id="IPR003661">
    <property type="entry name" value="HisK_dim/P_dom"/>
</dbReference>
<dbReference type="PROSITE" id="PS50109">
    <property type="entry name" value="HIS_KIN"/>
    <property type="match status" value="1"/>
</dbReference>
<dbReference type="Pfam" id="PF00512">
    <property type="entry name" value="HisKA"/>
    <property type="match status" value="1"/>
</dbReference>
<protein>
    <recommendedName>
        <fullName evidence="3">histidine kinase</fullName>
        <ecNumber evidence="3">2.7.13.3</ecNumber>
    </recommendedName>
</protein>
<name>A0A3A6WLS4_9FIRM</name>
<dbReference type="CDD" id="cd00082">
    <property type="entry name" value="HisKA"/>
    <property type="match status" value="1"/>
</dbReference>
<dbReference type="Gene3D" id="3.30.565.10">
    <property type="entry name" value="Histidine kinase-like ATPase, C-terminal domain"/>
    <property type="match status" value="1"/>
</dbReference>
<evidence type="ECO:0000256" key="9">
    <source>
        <dbReference type="ARBA" id="ARBA00022777"/>
    </source>
</evidence>
<dbReference type="InterPro" id="IPR003660">
    <property type="entry name" value="HAMP_dom"/>
</dbReference>